<dbReference type="GO" id="GO:0005886">
    <property type="term" value="C:plasma membrane"/>
    <property type="evidence" value="ECO:0007669"/>
    <property type="project" value="UniProtKB-SubCell"/>
</dbReference>
<keyword evidence="6 8" id="KW-1133">Transmembrane helix</keyword>
<evidence type="ECO:0000256" key="3">
    <source>
        <dbReference type="ARBA" id="ARBA00022676"/>
    </source>
</evidence>
<dbReference type="PANTHER" id="PTHR33908">
    <property type="entry name" value="MANNOSYLTRANSFERASE YKCB-RELATED"/>
    <property type="match status" value="1"/>
</dbReference>
<reference evidence="10 11" key="1">
    <citation type="submission" date="2017-08" db="EMBL/GenBank/DDBJ databases">
        <title>Infants hospitalized years apart are colonized by the same room-sourced microbial strains.</title>
        <authorList>
            <person name="Brooks B."/>
            <person name="Olm M.R."/>
            <person name="Firek B.A."/>
            <person name="Baker R."/>
            <person name="Thomas B.C."/>
            <person name="Morowitz M.J."/>
            <person name="Banfield J.F."/>
        </authorList>
    </citation>
    <scope>NUCLEOTIDE SEQUENCE [LARGE SCALE GENOMIC DNA]</scope>
    <source>
        <strain evidence="10">S2_003_000_R2_14</strain>
    </source>
</reference>
<dbReference type="Proteomes" id="UP000249061">
    <property type="component" value="Unassembled WGS sequence"/>
</dbReference>
<evidence type="ECO:0000259" key="9">
    <source>
        <dbReference type="Pfam" id="PF13231"/>
    </source>
</evidence>
<keyword evidence="4" id="KW-0808">Transferase</keyword>
<evidence type="ECO:0000256" key="6">
    <source>
        <dbReference type="ARBA" id="ARBA00022989"/>
    </source>
</evidence>
<evidence type="ECO:0000256" key="7">
    <source>
        <dbReference type="ARBA" id="ARBA00023136"/>
    </source>
</evidence>
<feature type="transmembrane region" description="Helical" evidence="8">
    <location>
        <begin position="146"/>
        <end position="162"/>
    </location>
</feature>
<feature type="transmembrane region" description="Helical" evidence="8">
    <location>
        <begin position="169"/>
        <end position="193"/>
    </location>
</feature>
<organism evidence="10 11">
    <name type="scientific">Archangium gephyra</name>
    <dbReference type="NCBI Taxonomy" id="48"/>
    <lineage>
        <taxon>Bacteria</taxon>
        <taxon>Pseudomonadati</taxon>
        <taxon>Myxococcota</taxon>
        <taxon>Myxococcia</taxon>
        <taxon>Myxococcales</taxon>
        <taxon>Cystobacterineae</taxon>
        <taxon>Archangiaceae</taxon>
        <taxon>Archangium</taxon>
    </lineage>
</organism>
<accession>A0A2W5SUA6</accession>
<proteinExistence type="predicted"/>
<keyword evidence="5 8" id="KW-0812">Transmembrane</keyword>
<dbReference type="AlphaFoldDB" id="A0A2W5SUA6"/>
<name>A0A2W5SUA6_9BACT</name>
<dbReference type="EMBL" id="QFQP01000047">
    <property type="protein sequence ID" value="PZR05237.1"/>
    <property type="molecule type" value="Genomic_DNA"/>
</dbReference>
<gene>
    <name evidence="10" type="ORF">DI536_32890</name>
</gene>
<comment type="subcellular location">
    <subcellularLocation>
        <location evidence="1">Cell membrane</location>
        <topology evidence="1">Multi-pass membrane protein</topology>
    </subcellularLocation>
</comment>
<dbReference type="InterPro" id="IPR050297">
    <property type="entry name" value="LipidA_mod_glycosyltrf_83"/>
</dbReference>
<dbReference type="GO" id="GO:0016763">
    <property type="term" value="F:pentosyltransferase activity"/>
    <property type="evidence" value="ECO:0007669"/>
    <property type="project" value="TreeGrafter"/>
</dbReference>
<protein>
    <recommendedName>
        <fullName evidence="9">Glycosyltransferase RgtA/B/C/D-like domain-containing protein</fullName>
    </recommendedName>
</protein>
<comment type="caution">
    <text evidence="10">The sequence shown here is derived from an EMBL/GenBank/DDBJ whole genome shotgun (WGS) entry which is preliminary data.</text>
</comment>
<feature type="transmembrane region" description="Helical" evidence="8">
    <location>
        <begin position="303"/>
        <end position="320"/>
    </location>
</feature>
<evidence type="ECO:0000313" key="11">
    <source>
        <dbReference type="Proteomes" id="UP000249061"/>
    </source>
</evidence>
<feature type="transmembrane region" description="Helical" evidence="8">
    <location>
        <begin position="416"/>
        <end position="435"/>
    </location>
</feature>
<keyword evidence="2" id="KW-1003">Cell membrane</keyword>
<evidence type="ECO:0000256" key="2">
    <source>
        <dbReference type="ARBA" id="ARBA00022475"/>
    </source>
</evidence>
<keyword evidence="7 8" id="KW-0472">Membrane</keyword>
<feature type="domain" description="Glycosyltransferase RgtA/B/C/D-like" evidence="9">
    <location>
        <begin position="60"/>
        <end position="226"/>
    </location>
</feature>
<feature type="transmembrane region" description="Helical" evidence="8">
    <location>
        <begin position="213"/>
        <end position="233"/>
    </location>
</feature>
<evidence type="ECO:0000256" key="8">
    <source>
        <dbReference type="SAM" id="Phobius"/>
    </source>
</evidence>
<evidence type="ECO:0000313" key="10">
    <source>
        <dbReference type="EMBL" id="PZR05237.1"/>
    </source>
</evidence>
<evidence type="ECO:0000256" key="5">
    <source>
        <dbReference type="ARBA" id="ARBA00022692"/>
    </source>
</evidence>
<dbReference type="InterPro" id="IPR038731">
    <property type="entry name" value="RgtA/B/C-like"/>
</dbReference>
<dbReference type="GO" id="GO:0009103">
    <property type="term" value="P:lipopolysaccharide biosynthetic process"/>
    <property type="evidence" value="ECO:0007669"/>
    <property type="project" value="UniProtKB-ARBA"/>
</dbReference>
<feature type="transmembrane region" description="Helical" evidence="8">
    <location>
        <begin position="326"/>
        <end position="345"/>
    </location>
</feature>
<feature type="transmembrane region" description="Helical" evidence="8">
    <location>
        <begin position="389"/>
        <end position="409"/>
    </location>
</feature>
<evidence type="ECO:0000256" key="4">
    <source>
        <dbReference type="ARBA" id="ARBA00022679"/>
    </source>
</evidence>
<feature type="transmembrane region" description="Helical" evidence="8">
    <location>
        <begin position="123"/>
        <end position="140"/>
    </location>
</feature>
<dbReference type="PANTHER" id="PTHR33908:SF11">
    <property type="entry name" value="MEMBRANE PROTEIN"/>
    <property type="match status" value="1"/>
</dbReference>
<keyword evidence="3" id="KW-0328">Glycosyltransferase</keyword>
<evidence type="ECO:0000256" key="1">
    <source>
        <dbReference type="ARBA" id="ARBA00004651"/>
    </source>
</evidence>
<feature type="transmembrane region" description="Helical" evidence="8">
    <location>
        <begin position="94"/>
        <end position="111"/>
    </location>
</feature>
<sequence length="539" mass="60115">MGMSTFRIALLMGAVVALPGLGSVGLWDPWETHYAEVGRQMLARADLIHPYWQHAYFFSKPPLVPWLSALGLFISGAQPWGSGGTGPLPSYVEWFIRLPIALSFIFAVAVLAETLEKCASRRVALIAAFVLWTMPLTIFLSRQVMTDAPFVACLILALSWSLQERWPHAFAAVGVALLAKGLLGFLPFVLVPLSWLLHDGLRGAWSRLRALPWWGPLITLGIGAPWYVAMSLFTERDDEGRRFAERFFGYDHLDRLVNGVHTTTPGGSFTYFIEQGAYAIAPWVALVPLAMFTTSTTARRPQVLFGVSALFSFVLFSASATRFHHYVFPVLPGLAVLIAFAIDGLEERPRAPLLVGAALSALVWKDLWQRPRHLLDLFTYNHDRPYPELPFPLKTVIAVLGVLLVLSLIKRQAKWLVVVPAAFTAVLVFEHWPALGRHWTQRALVDRYFAERRSGEPLAAFLMNWKGETLYTRNEVIQIGARNPRAEVQAVVQPPGRAFFVVEHARLPLLQQSLPPGQRVTIHDATSTNKFALISVEEG</sequence>
<dbReference type="Pfam" id="PF13231">
    <property type="entry name" value="PMT_2"/>
    <property type="match status" value="1"/>
</dbReference>